<dbReference type="FunFam" id="2.60.40.10:FF:000495">
    <property type="entry name" value="Periplasmic beta-glucosidase"/>
    <property type="match status" value="1"/>
</dbReference>
<evidence type="ECO:0000256" key="4">
    <source>
        <dbReference type="ARBA" id="ARBA00032194"/>
    </source>
</evidence>
<dbReference type="InterPro" id="IPR036881">
    <property type="entry name" value="Glyco_hydro_3_C_sf"/>
</dbReference>
<name>A0A506U6X2_9HYPH</name>
<accession>A0A506U6X2</accession>
<evidence type="ECO:0000256" key="2">
    <source>
        <dbReference type="ARBA" id="ARBA00022801"/>
    </source>
</evidence>
<dbReference type="Gene3D" id="3.20.20.300">
    <property type="entry name" value="Glycoside hydrolase, family 3, N-terminal domain"/>
    <property type="match status" value="1"/>
</dbReference>
<evidence type="ECO:0000256" key="1">
    <source>
        <dbReference type="ARBA" id="ARBA00005336"/>
    </source>
</evidence>
<dbReference type="InterPro" id="IPR013783">
    <property type="entry name" value="Ig-like_fold"/>
</dbReference>
<comment type="similarity">
    <text evidence="1">Belongs to the glycosyl hydrolase 3 family.</text>
</comment>
<dbReference type="InterPro" id="IPR026891">
    <property type="entry name" value="Fn3-like"/>
</dbReference>
<comment type="caution">
    <text evidence="7">The sequence shown here is derived from an EMBL/GenBank/DDBJ whole genome shotgun (WGS) entry which is preliminary data.</text>
</comment>
<dbReference type="Pfam" id="PF14310">
    <property type="entry name" value="Fn3-like"/>
    <property type="match status" value="1"/>
</dbReference>
<dbReference type="SUPFAM" id="SSF52279">
    <property type="entry name" value="Beta-D-glucan exohydrolase, C-terminal domain"/>
    <property type="match status" value="1"/>
</dbReference>
<evidence type="ECO:0000256" key="5">
    <source>
        <dbReference type="ARBA" id="ARBA00032594"/>
    </source>
</evidence>
<dbReference type="Proteomes" id="UP000318801">
    <property type="component" value="Unassembled WGS sequence"/>
</dbReference>
<proteinExistence type="inferred from homology"/>
<dbReference type="EMBL" id="VHLG01000010">
    <property type="protein sequence ID" value="TPW29096.1"/>
    <property type="molecule type" value="Genomic_DNA"/>
</dbReference>
<dbReference type="OrthoDB" id="9781691at2"/>
<dbReference type="Pfam" id="PF01915">
    <property type="entry name" value="Glyco_hydro_3_C"/>
    <property type="match status" value="1"/>
</dbReference>
<dbReference type="InterPro" id="IPR017853">
    <property type="entry name" value="GH"/>
</dbReference>
<dbReference type="SMART" id="SM01217">
    <property type="entry name" value="Fn3_like"/>
    <property type="match status" value="1"/>
</dbReference>
<dbReference type="SUPFAM" id="SSF51445">
    <property type="entry name" value="(Trans)glycosidases"/>
    <property type="match status" value="1"/>
</dbReference>
<keyword evidence="8" id="KW-1185">Reference proteome</keyword>
<dbReference type="GO" id="GO:0008422">
    <property type="term" value="F:beta-glucosidase activity"/>
    <property type="evidence" value="ECO:0007669"/>
    <property type="project" value="UniProtKB-ARBA"/>
</dbReference>
<dbReference type="Pfam" id="PF00933">
    <property type="entry name" value="Glyco_hydro_3"/>
    <property type="match status" value="1"/>
</dbReference>
<dbReference type="PANTHER" id="PTHR42715:SF10">
    <property type="entry name" value="BETA-GLUCOSIDASE"/>
    <property type="match status" value="1"/>
</dbReference>
<dbReference type="PANTHER" id="PTHR42715">
    <property type="entry name" value="BETA-GLUCOSIDASE"/>
    <property type="match status" value="1"/>
</dbReference>
<feature type="domain" description="Fibronectin type III-like" evidence="6">
    <location>
        <begin position="693"/>
        <end position="762"/>
    </location>
</feature>
<dbReference type="Gene3D" id="3.40.50.1700">
    <property type="entry name" value="Glycoside hydrolase family 3 C-terminal domain"/>
    <property type="match status" value="1"/>
</dbReference>
<evidence type="ECO:0000259" key="6">
    <source>
        <dbReference type="SMART" id="SM01217"/>
    </source>
</evidence>
<gene>
    <name evidence="7" type="ORF">FJU08_14675</name>
</gene>
<reference evidence="7 8" key="1">
    <citation type="submission" date="2019-06" db="EMBL/GenBank/DDBJ databases">
        <authorList>
            <person name="Li M."/>
        </authorList>
    </citation>
    <scope>NUCLEOTIDE SEQUENCE [LARGE SCALE GENOMIC DNA]</scope>
    <source>
        <strain evidence="7 8">BGMRC2036</strain>
    </source>
</reference>
<organism evidence="7 8">
    <name type="scientific">Martelella alba</name>
    <dbReference type="NCBI Taxonomy" id="2590451"/>
    <lineage>
        <taxon>Bacteria</taxon>
        <taxon>Pseudomonadati</taxon>
        <taxon>Pseudomonadota</taxon>
        <taxon>Alphaproteobacteria</taxon>
        <taxon>Hyphomicrobiales</taxon>
        <taxon>Aurantimonadaceae</taxon>
        <taxon>Martelella</taxon>
    </lineage>
</organism>
<protein>
    <recommendedName>
        <fullName evidence="5">Beta-D-glucoside glucohydrolase</fullName>
    </recommendedName>
    <alternativeName>
        <fullName evidence="3">Cellobiase</fullName>
    </alternativeName>
    <alternativeName>
        <fullName evidence="4">Gentiobiase</fullName>
    </alternativeName>
</protein>
<evidence type="ECO:0000256" key="3">
    <source>
        <dbReference type="ARBA" id="ARBA00031448"/>
    </source>
</evidence>
<sequence>MNTMTTPLYKDPALSVETRAEDLISRMSLAEKIGQLHAVWLFLEENGQHRTRSDQFTGSSDPETLKAMLSSGLGQVTRPLGTRSIDAHEGVRALNCLQRFMIEETRLGIPVMSHEECLSGLMIKGGTLFPSSLAYGATFNPALIEKVGEAIGQEARAIGCHQGLAPVLDVARDARWGRTEESFGEDPYLAGIMATHYVRGLQGKKRDLLATLKHYAGHSASEGGRNHAPVHMGWRELNDMFLLPFEMAVKLANAGSVMPAYHDIDNEPVHASHHLLTQVLREDWGFDGLIVADYVGVSLLYQHHGVAADRAEAAALSFGAGLDIELPGDDCAKDLKDAVARGLISEDKITEIARRVLVEKFRIGLFEKPYADDTRIELQSETSVETARKVAEQSVTILDNTGILPLKPGVKVALIGPCADDPLALLGDYSFPVHLIHNEAQEEVESVVTPLEAFKRALGEDNVVYARGCNILDERRAGAPVFPGDVDDSTSLEQASSLSTRLDMIPDAMAAAKSADVAVVCVGDLSGIFQTGTVGEGSDTDTLELPGVQQKLIDSIIATGTPVIVVLSSGRPYNLGGNEDRIAAQVMTFFAGQEGGTALASVLTGAVEPSGRLTLSVPKSAGAGPYFYNHNFKSSGTPIARHFGSRYPFGHGLSYTRFDYSNIVLERNAVDIETGTVELSFTVTNVGGRKGVAVPQLYVRDELASVVRPVKELKAFGRVELAAGSSARAHIRVPVDMLNFTGQEGRRVVEPGFFTLMIGASSGDIKLKARVEVKGARRLLAKDWRMESRFSYDYQL</sequence>
<dbReference type="AlphaFoldDB" id="A0A506U6X2"/>
<dbReference type="InterPro" id="IPR001764">
    <property type="entry name" value="Glyco_hydro_3_N"/>
</dbReference>
<dbReference type="InterPro" id="IPR036962">
    <property type="entry name" value="Glyco_hydro_3_N_sf"/>
</dbReference>
<dbReference type="InterPro" id="IPR002772">
    <property type="entry name" value="Glyco_hydro_3_C"/>
</dbReference>
<evidence type="ECO:0000313" key="8">
    <source>
        <dbReference type="Proteomes" id="UP000318801"/>
    </source>
</evidence>
<dbReference type="Gene3D" id="2.60.40.10">
    <property type="entry name" value="Immunoglobulins"/>
    <property type="match status" value="1"/>
</dbReference>
<keyword evidence="2" id="KW-0378">Hydrolase</keyword>
<evidence type="ECO:0000313" key="7">
    <source>
        <dbReference type="EMBL" id="TPW29096.1"/>
    </source>
</evidence>
<dbReference type="PRINTS" id="PR00133">
    <property type="entry name" value="GLHYDRLASE3"/>
</dbReference>
<dbReference type="InterPro" id="IPR050288">
    <property type="entry name" value="Cellulose_deg_GH3"/>
</dbReference>
<dbReference type="GO" id="GO:0005975">
    <property type="term" value="P:carbohydrate metabolic process"/>
    <property type="evidence" value="ECO:0007669"/>
    <property type="project" value="InterPro"/>
</dbReference>